<feature type="transmembrane region" description="Helical" evidence="1">
    <location>
        <begin position="98"/>
        <end position="122"/>
    </location>
</feature>
<protein>
    <submittedName>
        <fullName evidence="2">Uncharacterized protein</fullName>
    </submittedName>
</protein>
<keyword evidence="1" id="KW-0812">Transmembrane</keyword>
<keyword evidence="3" id="KW-1185">Reference proteome</keyword>
<keyword evidence="1" id="KW-0472">Membrane</keyword>
<evidence type="ECO:0000313" key="3">
    <source>
        <dbReference type="Proteomes" id="UP000051841"/>
    </source>
</evidence>
<reference evidence="2 3" key="1">
    <citation type="journal article" date="2015" name="Genome Announc.">
        <title>Expanding the biotechnology potential of lactobacilli through comparative genomics of 213 strains and associated genera.</title>
        <authorList>
            <person name="Sun Z."/>
            <person name="Harris H.M."/>
            <person name="McCann A."/>
            <person name="Guo C."/>
            <person name="Argimon S."/>
            <person name="Zhang W."/>
            <person name="Yang X."/>
            <person name="Jeffery I.B."/>
            <person name="Cooney J.C."/>
            <person name="Kagawa T.F."/>
            <person name="Liu W."/>
            <person name="Song Y."/>
            <person name="Salvetti E."/>
            <person name="Wrobel A."/>
            <person name="Rasinkangas P."/>
            <person name="Parkhill J."/>
            <person name="Rea M.C."/>
            <person name="O'Sullivan O."/>
            <person name="Ritari J."/>
            <person name="Douillard F.P."/>
            <person name="Paul Ross R."/>
            <person name="Yang R."/>
            <person name="Briner A.E."/>
            <person name="Felis G.E."/>
            <person name="de Vos W.M."/>
            <person name="Barrangou R."/>
            <person name="Klaenhammer T.R."/>
            <person name="Caufield P.W."/>
            <person name="Cui Y."/>
            <person name="Zhang H."/>
            <person name="O'Toole P.W."/>
        </authorList>
    </citation>
    <scope>NUCLEOTIDE SEQUENCE [LARGE SCALE GENOMIC DNA]</scope>
    <source>
        <strain evidence="2 3">DSM 20405</strain>
    </source>
</reference>
<dbReference type="PATRIC" id="fig|1410657.5.peg.1793"/>
<feature type="transmembrane region" description="Helical" evidence="1">
    <location>
        <begin position="128"/>
        <end position="147"/>
    </location>
</feature>
<feature type="transmembrane region" description="Helical" evidence="1">
    <location>
        <begin position="21"/>
        <end position="43"/>
    </location>
</feature>
<feature type="transmembrane region" description="Helical" evidence="1">
    <location>
        <begin position="55"/>
        <end position="77"/>
    </location>
</feature>
<name>A0A0R2HBL4_9FIRM</name>
<keyword evidence="1" id="KW-1133">Transmembrane helix</keyword>
<gene>
    <name evidence="2" type="ORF">IV49_GL001738</name>
</gene>
<dbReference type="RefSeq" id="WP_031589319.1">
    <property type="nucleotide sequence ID" value="NZ_JNKN01000017.1"/>
</dbReference>
<accession>A0A0R2HBL4</accession>
<dbReference type="AlphaFoldDB" id="A0A0R2HBL4"/>
<sequence length="155" mass="18171">MKESIWNKAFSNALEQLKSGALVYMMTFFVMTLLPMFYTVYHIKERGMHLKMEKLLSLMFIFTIILLIACASALLIINHMRINEKREEYIGWYGLRLICLESFMELVIFLGVTSVLFVIMSYSFMMDLSMFIKMLMGYAIFHSLILIQNVTDLSQ</sequence>
<organism evidence="2 3">
    <name type="scientific">Kandleria vitulina DSM 20405</name>
    <dbReference type="NCBI Taxonomy" id="1410657"/>
    <lineage>
        <taxon>Bacteria</taxon>
        <taxon>Bacillati</taxon>
        <taxon>Bacillota</taxon>
        <taxon>Erysipelotrichia</taxon>
        <taxon>Erysipelotrichales</taxon>
        <taxon>Coprobacillaceae</taxon>
        <taxon>Kandleria</taxon>
    </lineage>
</organism>
<dbReference type="EMBL" id="JQBL01000056">
    <property type="protein sequence ID" value="KRN47271.1"/>
    <property type="molecule type" value="Genomic_DNA"/>
</dbReference>
<comment type="caution">
    <text evidence="2">The sequence shown here is derived from an EMBL/GenBank/DDBJ whole genome shotgun (WGS) entry which is preliminary data.</text>
</comment>
<proteinExistence type="predicted"/>
<dbReference type="Proteomes" id="UP000051841">
    <property type="component" value="Unassembled WGS sequence"/>
</dbReference>
<evidence type="ECO:0000256" key="1">
    <source>
        <dbReference type="SAM" id="Phobius"/>
    </source>
</evidence>
<evidence type="ECO:0000313" key="2">
    <source>
        <dbReference type="EMBL" id="KRN47271.1"/>
    </source>
</evidence>